<proteinExistence type="predicted"/>
<sequence>MLSGADRGTAGRWGFLVGSGGGRPATAALRGDNRWRRCPRGGGFWRRGFGRVAKAGAVNRVMLRRAWAAGAAPDGDRLTIDPDATRVAT</sequence>
<protein>
    <submittedName>
        <fullName evidence="1">Uncharacterized protein</fullName>
    </submittedName>
</protein>
<name>X7ZZ31_MYCXE</name>
<reference evidence="1" key="1">
    <citation type="submission" date="2014-01" db="EMBL/GenBank/DDBJ databases">
        <authorList>
            <person name="Brown-Elliot B."/>
            <person name="Wallace R."/>
            <person name="Lenaerts A."/>
            <person name="Ordway D."/>
            <person name="DeGroote M.A."/>
            <person name="Parker T."/>
            <person name="Sizemore C."/>
            <person name="Tallon L.J."/>
            <person name="Sadzewicz L.K."/>
            <person name="Sengamalay N."/>
            <person name="Fraser C.M."/>
            <person name="Hine E."/>
            <person name="Shefchek K.A."/>
            <person name="Das S.P."/>
            <person name="Tettelin H."/>
        </authorList>
    </citation>
    <scope>NUCLEOTIDE SEQUENCE [LARGE SCALE GENOMIC DNA]</scope>
    <source>
        <strain evidence="1">4042</strain>
    </source>
</reference>
<dbReference type="AlphaFoldDB" id="X7ZZ31"/>
<comment type="caution">
    <text evidence="1">The sequence shown here is derived from an EMBL/GenBank/DDBJ whole genome shotgun (WGS) entry which is preliminary data.</text>
</comment>
<evidence type="ECO:0000313" key="1">
    <source>
        <dbReference type="EMBL" id="EUA23988.1"/>
    </source>
</evidence>
<gene>
    <name evidence="1" type="ORF">I553_3476</name>
</gene>
<organism evidence="1">
    <name type="scientific">Mycobacterium xenopi 4042</name>
    <dbReference type="NCBI Taxonomy" id="1299334"/>
    <lineage>
        <taxon>Bacteria</taxon>
        <taxon>Bacillati</taxon>
        <taxon>Actinomycetota</taxon>
        <taxon>Actinomycetes</taxon>
        <taxon>Mycobacteriales</taxon>
        <taxon>Mycobacteriaceae</taxon>
        <taxon>Mycobacterium</taxon>
    </lineage>
</organism>
<dbReference type="PATRIC" id="fig|1299334.3.peg.6911"/>
<accession>X7ZZ31</accession>
<dbReference type="EMBL" id="JAOB01000068">
    <property type="protein sequence ID" value="EUA23988.1"/>
    <property type="molecule type" value="Genomic_DNA"/>
</dbReference>